<evidence type="ECO:0000256" key="7">
    <source>
        <dbReference type="RuleBase" id="RU367155"/>
    </source>
</evidence>
<comment type="caution">
    <text evidence="9">The sequence shown here is derived from an EMBL/GenBank/DDBJ whole genome shotgun (WGS) entry which is preliminary data.</text>
</comment>
<comment type="function">
    <text evidence="7">Component of the sequence-specific heterotrimeric transcription factor (NF-Y) which specifically recognizes a 5'-CCAAT-3' box motif found in the promoters of its target genes.</text>
</comment>
<organism evidence="9 10">
    <name type="scientific">Ambispora gerdemannii</name>
    <dbReference type="NCBI Taxonomy" id="144530"/>
    <lineage>
        <taxon>Eukaryota</taxon>
        <taxon>Fungi</taxon>
        <taxon>Fungi incertae sedis</taxon>
        <taxon>Mucoromycota</taxon>
        <taxon>Glomeromycotina</taxon>
        <taxon>Glomeromycetes</taxon>
        <taxon>Archaeosporales</taxon>
        <taxon>Ambisporaceae</taxon>
        <taxon>Ambispora</taxon>
    </lineage>
</organism>
<evidence type="ECO:0000256" key="2">
    <source>
        <dbReference type="ARBA" id="ARBA00023015"/>
    </source>
</evidence>
<dbReference type="PANTHER" id="PTHR12632">
    <property type="entry name" value="TRANSCRIPTION FACTOR NF-Y ALPHA-RELATED"/>
    <property type="match status" value="1"/>
</dbReference>
<dbReference type="AlphaFoldDB" id="A0A9N9EZ13"/>
<dbReference type="PROSITE" id="PS51152">
    <property type="entry name" value="NFYA_HAP2_2"/>
    <property type="match status" value="1"/>
</dbReference>
<keyword evidence="3 7" id="KW-0238">DNA-binding</keyword>
<dbReference type="GO" id="GO:0003677">
    <property type="term" value="F:DNA binding"/>
    <property type="evidence" value="ECO:0007669"/>
    <property type="project" value="UniProtKB-KW"/>
</dbReference>
<evidence type="ECO:0000313" key="10">
    <source>
        <dbReference type="Proteomes" id="UP000789831"/>
    </source>
</evidence>
<feature type="compositionally biased region" description="Basic and acidic residues" evidence="8">
    <location>
        <begin position="212"/>
        <end position="232"/>
    </location>
</feature>
<dbReference type="GO" id="GO:0003700">
    <property type="term" value="F:DNA-binding transcription factor activity"/>
    <property type="evidence" value="ECO:0007669"/>
    <property type="project" value="UniProtKB-UniRule"/>
</dbReference>
<dbReference type="GO" id="GO:0016602">
    <property type="term" value="C:CCAAT-binding factor complex"/>
    <property type="evidence" value="ECO:0007669"/>
    <property type="project" value="InterPro"/>
</dbReference>
<evidence type="ECO:0000256" key="5">
    <source>
        <dbReference type="ARBA" id="ARBA00023163"/>
    </source>
</evidence>
<proteinExistence type="inferred from homology"/>
<dbReference type="InterPro" id="IPR001289">
    <property type="entry name" value="NFYA"/>
</dbReference>
<keyword evidence="4" id="KW-0010">Activator</keyword>
<dbReference type="EMBL" id="CAJVPL010000438">
    <property type="protein sequence ID" value="CAG8497127.1"/>
    <property type="molecule type" value="Genomic_DNA"/>
</dbReference>
<dbReference type="Pfam" id="PF02045">
    <property type="entry name" value="CBFB_NFYA"/>
    <property type="match status" value="1"/>
</dbReference>
<keyword evidence="6 7" id="KW-0539">Nucleus</keyword>
<keyword evidence="5 7" id="KW-0804">Transcription</keyword>
<comment type="similarity">
    <text evidence="7">Belongs to the NFYA/HAP2 subunit family.</text>
</comment>
<dbReference type="SMART" id="SM00521">
    <property type="entry name" value="CBF"/>
    <property type="match status" value="1"/>
</dbReference>
<evidence type="ECO:0000256" key="4">
    <source>
        <dbReference type="ARBA" id="ARBA00023159"/>
    </source>
</evidence>
<feature type="compositionally biased region" description="Polar residues" evidence="8">
    <location>
        <begin position="32"/>
        <end position="43"/>
    </location>
</feature>
<dbReference type="Proteomes" id="UP000789831">
    <property type="component" value="Unassembled WGS sequence"/>
</dbReference>
<feature type="region of interest" description="Disordered" evidence="8">
    <location>
        <begin position="182"/>
        <end position="232"/>
    </location>
</feature>
<feature type="compositionally biased region" description="Basic residues" evidence="8">
    <location>
        <begin position="182"/>
        <end position="198"/>
    </location>
</feature>
<sequence>MDKEDKQQQQSPAAPSSPNNTEQNKDKAQGKVQANGQQEISEQQPDEKSNTTYEIATSFTTLNHGTTSVVDPVSVFYFFPSFGILICPYSNSPSSNFNATTVTYTAQQYGLIIPPGSHPFVITPTTPPAQANAASANASPNAATEDQEEPLYVNAKQYHRILKRRAARAKLEAENKIARGRKKYLHESRHKHAMRRPRGPGGRFLTAAEIQEMDRKKKDEMSGGKWCQERDS</sequence>
<evidence type="ECO:0000256" key="6">
    <source>
        <dbReference type="ARBA" id="ARBA00023242"/>
    </source>
</evidence>
<dbReference type="OrthoDB" id="1097733at2759"/>
<evidence type="ECO:0000256" key="1">
    <source>
        <dbReference type="ARBA" id="ARBA00004123"/>
    </source>
</evidence>
<evidence type="ECO:0000256" key="3">
    <source>
        <dbReference type="ARBA" id="ARBA00023125"/>
    </source>
</evidence>
<name>A0A9N9EZ13_9GLOM</name>
<comment type="subunit">
    <text evidence="7">Heterotrimer.</text>
</comment>
<protein>
    <recommendedName>
        <fullName evidence="7">Transcriptional activator HAP2</fullName>
    </recommendedName>
</protein>
<feature type="compositionally biased region" description="Low complexity" evidence="8">
    <location>
        <begin position="8"/>
        <end position="18"/>
    </location>
</feature>
<evidence type="ECO:0000313" key="9">
    <source>
        <dbReference type="EMBL" id="CAG8497127.1"/>
    </source>
</evidence>
<dbReference type="Gene3D" id="6.10.250.2430">
    <property type="match status" value="1"/>
</dbReference>
<keyword evidence="10" id="KW-1185">Reference proteome</keyword>
<dbReference type="InterPro" id="IPR018362">
    <property type="entry name" value="CCAAT-binding_factor_CS"/>
</dbReference>
<reference evidence="9" key="1">
    <citation type="submission" date="2021-06" db="EMBL/GenBank/DDBJ databases">
        <authorList>
            <person name="Kallberg Y."/>
            <person name="Tangrot J."/>
            <person name="Rosling A."/>
        </authorList>
    </citation>
    <scope>NUCLEOTIDE SEQUENCE</scope>
    <source>
        <strain evidence="9">MT106</strain>
    </source>
</reference>
<keyword evidence="2 7" id="KW-0805">Transcription regulation</keyword>
<dbReference type="PRINTS" id="PR00616">
    <property type="entry name" value="CCAATSUBUNTB"/>
</dbReference>
<dbReference type="PROSITE" id="PS00686">
    <property type="entry name" value="NFYA_HAP2_1"/>
    <property type="match status" value="1"/>
</dbReference>
<evidence type="ECO:0000256" key="8">
    <source>
        <dbReference type="SAM" id="MobiDB-lite"/>
    </source>
</evidence>
<gene>
    <name evidence="9" type="ORF">AGERDE_LOCUS4056</name>
</gene>
<accession>A0A9N9EZ13</accession>
<feature type="region of interest" description="Disordered" evidence="8">
    <location>
        <begin position="1"/>
        <end position="50"/>
    </location>
</feature>
<comment type="subcellular location">
    <subcellularLocation>
        <location evidence="1 7">Nucleus</location>
    </subcellularLocation>
</comment>